<dbReference type="Proteomes" id="UP001432322">
    <property type="component" value="Unassembled WGS sequence"/>
</dbReference>
<keyword evidence="3" id="KW-1185">Reference proteome</keyword>
<gene>
    <name evidence="2" type="ORF">PFISCL1PPCAC_3104</name>
</gene>
<protein>
    <submittedName>
        <fullName evidence="2">Uncharacterized protein</fullName>
    </submittedName>
</protein>
<dbReference type="AlphaFoldDB" id="A0AAV5UYY9"/>
<feature type="non-terminal residue" evidence="2">
    <location>
        <position position="1"/>
    </location>
</feature>
<evidence type="ECO:0000313" key="3">
    <source>
        <dbReference type="Proteomes" id="UP001432322"/>
    </source>
</evidence>
<organism evidence="2 3">
    <name type="scientific">Pristionchus fissidentatus</name>
    <dbReference type="NCBI Taxonomy" id="1538716"/>
    <lineage>
        <taxon>Eukaryota</taxon>
        <taxon>Metazoa</taxon>
        <taxon>Ecdysozoa</taxon>
        <taxon>Nematoda</taxon>
        <taxon>Chromadorea</taxon>
        <taxon>Rhabditida</taxon>
        <taxon>Rhabditina</taxon>
        <taxon>Diplogasteromorpha</taxon>
        <taxon>Diplogasteroidea</taxon>
        <taxon>Neodiplogasteridae</taxon>
        <taxon>Pristionchus</taxon>
    </lineage>
</organism>
<evidence type="ECO:0000313" key="2">
    <source>
        <dbReference type="EMBL" id="GMT11807.1"/>
    </source>
</evidence>
<comment type="caution">
    <text evidence="2">The sequence shown here is derived from an EMBL/GenBank/DDBJ whole genome shotgun (WGS) entry which is preliminary data.</text>
</comment>
<feature type="region of interest" description="Disordered" evidence="1">
    <location>
        <begin position="276"/>
        <end position="295"/>
    </location>
</feature>
<dbReference type="EMBL" id="BTSY01000001">
    <property type="protein sequence ID" value="GMT11807.1"/>
    <property type="molecule type" value="Genomic_DNA"/>
</dbReference>
<evidence type="ECO:0000256" key="1">
    <source>
        <dbReference type="SAM" id="MobiDB-lite"/>
    </source>
</evidence>
<accession>A0AAV5UYY9</accession>
<feature type="region of interest" description="Disordered" evidence="1">
    <location>
        <begin position="379"/>
        <end position="406"/>
    </location>
</feature>
<sequence length="406" mass="43458">SFPITVAPPTMTTVSSSFPITVAPPTMTAVSYPANSSIASLPGSASLSHTSSSVAPSALPTLFPTLSTPYLHPSSTQIPAQLAGPLQSITPISALTQQAATATTDPAVFLLIQSVNEMRRDVSVLASTLSNFILSYGPLLHTAVNEARSASNEVSGIASKLDKIQKQGEATAITLDTLVATAPRQNAFVYDILTKEQVDHIDINQKVEHLATSMEVLLWKHDKAQMLLNLKLRTDKARVRFLIEASLHRRSYSTRDCRDSARKRIVHRVNSYAATRARELHSRDDSGAVPPSSAPACTVPSALPTVSHHVSLPMTMPNPYASVASCVPNSPSHASHNTVTQSINSMSLPTLNPSQNVLPSIQISASPHQFLAQSHSLLSSNRPLTDSSDDDSASFIPTKKIKSEHD</sequence>
<feature type="compositionally biased region" description="Basic and acidic residues" evidence="1">
    <location>
        <begin position="276"/>
        <end position="286"/>
    </location>
</feature>
<name>A0AAV5UYY9_9BILA</name>
<reference evidence="2" key="1">
    <citation type="submission" date="2023-10" db="EMBL/GenBank/DDBJ databases">
        <title>Genome assembly of Pristionchus species.</title>
        <authorList>
            <person name="Yoshida K."/>
            <person name="Sommer R.J."/>
        </authorList>
    </citation>
    <scope>NUCLEOTIDE SEQUENCE</scope>
    <source>
        <strain evidence="2">RS5133</strain>
    </source>
</reference>
<proteinExistence type="predicted"/>